<comment type="similarity">
    <text evidence="2">Belongs to the glycosyltransferase 41 family. O-GlcNAc transferase subfamily.</text>
</comment>
<evidence type="ECO:0000256" key="1">
    <source>
        <dbReference type="ARBA" id="ARBA00004922"/>
    </source>
</evidence>
<comment type="caution">
    <text evidence="10">The sequence shown here is derived from an EMBL/GenBank/DDBJ whole genome shotgun (WGS) entry which is preliminary data.</text>
</comment>
<feature type="domain" description="O-GlcNAc transferase C-terminal" evidence="9">
    <location>
        <begin position="243"/>
        <end position="412"/>
    </location>
</feature>
<feature type="repeat" description="TPR" evidence="8">
    <location>
        <begin position="44"/>
        <end position="77"/>
    </location>
</feature>
<dbReference type="Proteomes" id="UP000231383">
    <property type="component" value="Unassembled WGS sequence"/>
</dbReference>
<feature type="repeat" description="TPR" evidence="8">
    <location>
        <begin position="146"/>
        <end position="179"/>
    </location>
</feature>
<dbReference type="InterPro" id="IPR011990">
    <property type="entry name" value="TPR-like_helical_dom_sf"/>
</dbReference>
<dbReference type="InterPro" id="IPR037919">
    <property type="entry name" value="OGT"/>
</dbReference>
<dbReference type="PROSITE" id="PS50005">
    <property type="entry name" value="TPR"/>
    <property type="match status" value="4"/>
</dbReference>
<dbReference type="Pfam" id="PF00515">
    <property type="entry name" value="TPR_1"/>
    <property type="match status" value="1"/>
</dbReference>
<dbReference type="EC" id="2.4.1.255" evidence="3"/>
<dbReference type="PANTHER" id="PTHR44366:SF1">
    <property type="entry name" value="UDP-N-ACETYLGLUCOSAMINE--PEPTIDE N-ACETYLGLUCOSAMINYLTRANSFERASE 110 KDA SUBUNIT"/>
    <property type="match status" value="1"/>
</dbReference>
<accession>A0A2M8EW94</accession>
<evidence type="ECO:0000259" key="9">
    <source>
        <dbReference type="Pfam" id="PF13844"/>
    </source>
</evidence>
<feature type="domain" description="O-GlcNAc transferase C-terminal" evidence="9">
    <location>
        <begin position="420"/>
        <end position="605"/>
    </location>
</feature>
<feature type="repeat" description="TPR" evidence="8">
    <location>
        <begin position="10"/>
        <end position="43"/>
    </location>
</feature>
<dbReference type="InterPro" id="IPR019734">
    <property type="entry name" value="TPR_rpt"/>
</dbReference>
<comment type="pathway">
    <text evidence="1">Protein modification; protein glycosylation.</text>
</comment>
<proteinExistence type="inferred from homology"/>
<feature type="repeat" description="TPR" evidence="8">
    <location>
        <begin position="112"/>
        <end position="145"/>
    </location>
</feature>
<dbReference type="Gene3D" id="3.40.50.11380">
    <property type="match status" value="1"/>
</dbReference>
<dbReference type="EMBL" id="PFSC01000191">
    <property type="protein sequence ID" value="PJC30137.1"/>
    <property type="molecule type" value="Genomic_DNA"/>
</dbReference>
<evidence type="ECO:0000256" key="6">
    <source>
        <dbReference type="ARBA" id="ARBA00022737"/>
    </source>
</evidence>
<evidence type="ECO:0000313" key="10">
    <source>
        <dbReference type="EMBL" id="PJC30137.1"/>
    </source>
</evidence>
<keyword evidence="7 8" id="KW-0802">TPR repeat</keyword>
<evidence type="ECO:0000256" key="2">
    <source>
        <dbReference type="ARBA" id="ARBA00005386"/>
    </source>
</evidence>
<evidence type="ECO:0000313" key="11">
    <source>
        <dbReference type="Proteomes" id="UP000231383"/>
    </source>
</evidence>
<evidence type="ECO:0000256" key="8">
    <source>
        <dbReference type="PROSITE-ProRule" id="PRU00339"/>
    </source>
</evidence>
<name>A0A2M8EW94_9BACT</name>
<reference evidence="11" key="1">
    <citation type="submission" date="2017-09" db="EMBL/GenBank/DDBJ databases">
        <title>Depth-based differentiation of microbial function through sediment-hosted aquifers and enrichment of novel symbionts in the deep terrestrial subsurface.</title>
        <authorList>
            <person name="Probst A.J."/>
            <person name="Ladd B."/>
            <person name="Jarett J.K."/>
            <person name="Geller-Mcgrath D.E."/>
            <person name="Sieber C.M.K."/>
            <person name="Emerson J.B."/>
            <person name="Anantharaman K."/>
            <person name="Thomas B.C."/>
            <person name="Malmstrom R."/>
            <person name="Stieglmeier M."/>
            <person name="Klingl A."/>
            <person name="Woyke T."/>
            <person name="Ryan C.M."/>
            <person name="Banfield J.F."/>
        </authorList>
    </citation>
    <scope>NUCLEOTIDE SEQUENCE [LARGE SCALE GENOMIC DNA]</scope>
</reference>
<evidence type="ECO:0000256" key="3">
    <source>
        <dbReference type="ARBA" id="ARBA00011970"/>
    </source>
</evidence>
<dbReference type="Pfam" id="PF13432">
    <property type="entry name" value="TPR_16"/>
    <property type="match status" value="1"/>
</dbReference>
<dbReference type="PROSITE" id="PS50293">
    <property type="entry name" value="TPR_REGION"/>
    <property type="match status" value="1"/>
</dbReference>
<keyword evidence="5" id="KW-0808">Transferase</keyword>
<dbReference type="PANTHER" id="PTHR44366">
    <property type="entry name" value="UDP-N-ACETYLGLUCOSAMINE--PEPTIDE N-ACETYLGLUCOSAMINYLTRANSFERASE 110 KDA SUBUNIT"/>
    <property type="match status" value="1"/>
</dbReference>
<evidence type="ECO:0000256" key="4">
    <source>
        <dbReference type="ARBA" id="ARBA00022676"/>
    </source>
</evidence>
<dbReference type="Gene3D" id="3.40.50.2000">
    <property type="entry name" value="Glycogen Phosphorylase B"/>
    <property type="match status" value="1"/>
</dbReference>
<dbReference type="SUPFAM" id="SSF53756">
    <property type="entry name" value="UDP-Glycosyltransferase/glycogen phosphorylase"/>
    <property type="match status" value="1"/>
</dbReference>
<dbReference type="SUPFAM" id="SSF48452">
    <property type="entry name" value="TPR-like"/>
    <property type="match status" value="2"/>
</dbReference>
<organism evidence="10 11">
    <name type="scientific">Candidatus Roizmanbacteria bacterium CG_4_9_14_0_2_um_filter_39_13</name>
    <dbReference type="NCBI Taxonomy" id="1974839"/>
    <lineage>
        <taxon>Bacteria</taxon>
        <taxon>Candidatus Roizmaniibacteriota</taxon>
    </lineage>
</organism>
<dbReference type="InterPro" id="IPR029489">
    <property type="entry name" value="OGT/SEC/SPY_C"/>
</dbReference>
<protein>
    <recommendedName>
        <fullName evidence="3">protein O-GlcNAc transferase</fullName>
        <ecNumber evidence="3">2.4.1.255</ecNumber>
    </recommendedName>
</protein>
<dbReference type="Gene3D" id="1.25.40.10">
    <property type="entry name" value="Tetratricopeptide repeat domain"/>
    <property type="match status" value="2"/>
</dbReference>
<keyword evidence="4" id="KW-0328">Glycosyltransferase</keyword>
<dbReference type="GO" id="GO:0097363">
    <property type="term" value="F:protein O-acetylglucosaminyltransferase activity"/>
    <property type="evidence" value="ECO:0007669"/>
    <property type="project" value="UniProtKB-EC"/>
</dbReference>
<evidence type="ECO:0000256" key="7">
    <source>
        <dbReference type="ARBA" id="ARBA00022803"/>
    </source>
</evidence>
<dbReference type="Pfam" id="PF13844">
    <property type="entry name" value="Glyco_transf_41"/>
    <property type="match status" value="2"/>
</dbReference>
<dbReference type="SMART" id="SM00028">
    <property type="entry name" value="TPR"/>
    <property type="match status" value="5"/>
</dbReference>
<evidence type="ECO:0000256" key="5">
    <source>
        <dbReference type="ARBA" id="ARBA00022679"/>
    </source>
</evidence>
<gene>
    <name evidence="10" type="ORF">CO051_07285</name>
</gene>
<keyword evidence="6" id="KW-0677">Repeat</keyword>
<sequence>MLSDIDIQRASELNHIGVNFAKKGDYKNAEIKLQEALILYPDNIDSLFNLGVVIFRLNQNQEAIQIFKKILNKQLKDTSILEKTGSFLYNVGAINDAEIFFSRAIEINKNNSNLYFSLANISYNQKKVQNAEVYYKKTLDLMPDFKDAIVSLANLYKDLKKYNEAIEYYKKAIELDPKNPLIVDQLYHCLGIIADYKNISKWNNYLNKISNFNEYPFVNIYRKNDPEENLHTAINWSKKIKNSVKQRQYKYDLQKNKKIRIGYISNDFYQTHPVAHLIKELFTLHNRNLFEVYGYYYDVTLKDELGKIIESGFDKLTNITQLDFYEVSNIINKDNINILIDLKGYTNDSKMQIFALRPAPIQVTYLGFTGSTGADFIDYNIVDKILVPKETEKYYSEKLIYMPGCYQINSSRTLSNKKFSRADFSLPEESFVFVSFNGPLKINKETFECWMKILNQVPNSVLWLYDYGKYVEKNLKKEAKKSHIDPSRLIFSGYLPLEDHLRRLQLADLALDTFNYSGGATTSHSLWVGVPVITLPGKTYISRMSSSLVTHAGHPELVVNSKKEYINLATELANNPKKILLIRESLLRSRNTSLLFNTAKFVKDLEKAYFLIWEKYKKGLPPTTLNL</sequence>
<dbReference type="UniPathway" id="UPA00378"/>
<dbReference type="GO" id="GO:0006493">
    <property type="term" value="P:protein O-linked glycosylation"/>
    <property type="evidence" value="ECO:0007669"/>
    <property type="project" value="InterPro"/>
</dbReference>
<dbReference type="AlphaFoldDB" id="A0A2M8EW94"/>